<evidence type="ECO:0000313" key="7">
    <source>
        <dbReference type="EMBL" id="WRT67468.1"/>
    </source>
</evidence>
<feature type="compositionally biased region" description="Polar residues" evidence="5">
    <location>
        <begin position="75"/>
        <end position="98"/>
    </location>
</feature>
<comment type="subcellular location">
    <subcellularLocation>
        <location evidence="1">Nucleus</location>
    </subcellularLocation>
</comment>
<reference evidence="7 8" key="1">
    <citation type="submission" date="2024-01" db="EMBL/GenBank/DDBJ databases">
        <title>Comparative genomics of Cryptococcus and Kwoniella reveals pathogenesis evolution and contrasting modes of karyotype evolution via chromosome fusion or intercentromeric recombination.</title>
        <authorList>
            <person name="Coelho M.A."/>
            <person name="David-Palma M."/>
            <person name="Shea T."/>
            <person name="Bowers K."/>
            <person name="McGinley-Smith S."/>
            <person name="Mohammad A.W."/>
            <person name="Gnirke A."/>
            <person name="Yurkov A.M."/>
            <person name="Nowrousian M."/>
            <person name="Sun S."/>
            <person name="Cuomo C.A."/>
            <person name="Heitman J."/>
        </authorList>
    </citation>
    <scope>NUCLEOTIDE SEQUENCE [LARGE SCALE GENOMIC DNA]</scope>
    <source>
        <strain evidence="7">CBS 11374</strain>
    </source>
</reference>
<dbReference type="GeneID" id="87956571"/>
<dbReference type="InterPro" id="IPR038491">
    <property type="entry name" value="Velvet_dom_sf"/>
</dbReference>
<evidence type="ECO:0000259" key="6">
    <source>
        <dbReference type="PROSITE" id="PS51821"/>
    </source>
</evidence>
<feature type="compositionally biased region" description="Low complexity" evidence="5">
    <location>
        <begin position="489"/>
        <end position="504"/>
    </location>
</feature>
<accession>A0ABZ1D0X2</accession>
<dbReference type="RefSeq" id="XP_062792208.1">
    <property type="nucleotide sequence ID" value="XM_062936157.1"/>
</dbReference>
<keyword evidence="3" id="KW-0804">Transcription</keyword>
<dbReference type="PANTHER" id="PTHR33572">
    <property type="entry name" value="SPORE DEVELOPMENT REGULATOR VOSA"/>
    <property type="match status" value="1"/>
</dbReference>
<organism evidence="7 8">
    <name type="scientific">Kwoniella shivajii</name>
    <dbReference type="NCBI Taxonomy" id="564305"/>
    <lineage>
        <taxon>Eukaryota</taxon>
        <taxon>Fungi</taxon>
        <taxon>Dikarya</taxon>
        <taxon>Basidiomycota</taxon>
        <taxon>Agaricomycotina</taxon>
        <taxon>Tremellomycetes</taxon>
        <taxon>Tremellales</taxon>
        <taxon>Cryptococcaceae</taxon>
        <taxon>Kwoniella</taxon>
    </lineage>
</organism>
<dbReference type="InterPro" id="IPR037525">
    <property type="entry name" value="Velvet_dom"/>
</dbReference>
<dbReference type="Proteomes" id="UP001329825">
    <property type="component" value="Chromosome 5"/>
</dbReference>
<dbReference type="Pfam" id="PF11754">
    <property type="entry name" value="Velvet"/>
    <property type="match status" value="1"/>
</dbReference>
<evidence type="ECO:0000256" key="5">
    <source>
        <dbReference type="SAM" id="MobiDB-lite"/>
    </source>
</evidence>
<evidence type="ECO:0000256" key="1">
    <source>
        <dbReference type="ARBA" id="ARBA00004123"/>
    </source>
</evidence>
<dbReference type="InterPro" id="IPR021740">
    <property type="entry name" value="Velvet"/>
</dbReference>
<evidence type="ECO:0000256" key="3">
    <source>
        <dbReference type="ARBA" id="ARBA00023163"/>
    </source>
</evidence>
<dbReference type="EMBL" id="CP141885">
    <property type="protein sequence ID" value="WRT67468.1"/>
    <property type="molecule type" value="Genomic_DNA"/>
</dbReference>
<dbReference type="PROSITE" id="PS51821">
    <property type="entry name" value="VELVET"/>
    <property type="match status" value="1"/>
</dbReference>
<dbReference type="PANTHER" id="PTHR33572:SF3">
    <property type="entry name" value="VELVET COMPLEX SUBUNIT B"/>
    <property type="match status" value="1"/>
</dbReference>
<dbReference type="Gene3D" id="2.60.40.3960">
    <property type="entry name" value="Velvet domain"/>
    <property type="match status" value="1"/>
</dbReference>
<keyword evidence="8" id="KW-1185">Reference proteome</keyword>
<proteinExistence type="predicted"/>
<feature type="region of interest" description="Disordered" evidence="5">
    <location>
        <begin position="1"/>
        <end position="116"/>
    </location>
</feature>
<name>A0ABZ1D0X2_9TREE</name>
<keyword evidence="4" id="KW-0539">Nucleus</keyword>
<sequence>MHRPLSQNPSRRYSSPSLSSRSYLRSGTNNNNNTATSPNEETNTNPRPNPDPTPSISLQEINPMRGVGDLKRGRQSTLPTGKGNSNPRKSAKNQTNSEPPVGGNQGTPRVVHPPPTSYNFPAHVYGSHYVTLPPPPAENHRETGIDLSGFQTDYLRRRLDEQLRRAPHSDIIRSTSQVDEDEKNKPVPSEAYIILRFHRKLNGGWKDETDKDLVESARWTYELNLVQQPTRGKAVGLGALPRGWPALSAPLIVQLIVKDQVGTVISVDHPSLSRRLVHTSVAVDLVSPDGGESRSHMRVFDVLEDGQHTAIKDSPDESDKISRFSDMCSRPERVLLGCLHRSANTYVIDGKRGIYFLFTEIFVRNVGTFALKISLLDLAGPAHVGTSIGITGPITSVLTDPFFVHHASEFPGALPVTDLSRAFIMQGERNLGRRTRAENNGISSEDDLNRIQSLSPENQITDQMQKHAAEAQAQNQAHTGSYPGQAILGSQTQGPGQGQSSRQL</sequence>
<keyword evidence="2" id="KW-0805">Transcription regulation</keyword>
<protein>
    <recommendedName>
        <fullName evidence="6">Velvet domain-containing protein</fullName>
    </recommendedName>
</protein>
<gene>
    <name evidence="7" type="ORF">IL334_004440</name>
</gene>
<evidence type="ECO:0000313" key="8">
    <source>
        <dbReference type="Proteomes" id="UP001329825"/>
    </source>
</evidence>
<feature type="domain" description="Velvet" evidence="6">
    <location>
        <begin position="216"/>
        <end position="433"/>
    </location>
</feature>
<feature type="compositionally biased region" description="Low complexity" evidence="5">
    <location>
        <begin position="9"/>
        <end position="46"/>
    </location>
</feature>
<evidence type="ECO:0000256" key="4">
    <source>
        <dbReference type="ARBA" id="ARBA00023242"/>
    </source>
</evidence>
<evidence type="ECO:0000256" key="2">
    <source>
        <dbReference type="ARBA" id="ARBA00023015"/>
    </source>
</evidence>
<feature type="region of interest" description="Disordered" evidence="5">
    <location>
        <begin position="461"/>
        <end position="504"/>
    </location>
</feature>